<evidence type="ECO:0000256" key="1">
    <source>
        <dbReference type="ARBA" id="ARBA00008348"/>
    </source>
</evidence>
<evidence type="ECO:0000256" key="7">
    <source>
        <dbReference type="RuleBase" id="RU003887"/>
    </source>
</evidence>
<dbReference type="EMBL" id="CP001614">
    <property type="protein sequence ID" value="ACR11201.1"/>
    <property type="molecule type" value="Genomic_DNA"/>
</dbReference>
<dbReference type="GO" id="GO:0160136">
    <property type="term" value="F:16S rRNA pseudouridine(516) synthase activity"/>
    <property type="evidence" value="ECO:0007669"/>
    <property type="project" value="UniProtKB-EC"/>
</dbReference>
<proteinExistence type="inferred from homology"/>
<evidence type="ECO:0000256" key="4">
    <source>
        <dbReference type="ARBA" id="ARBA00036749"/>
    </source>
</evidence>
<dbReference type="Gene3D" id="3.10.290.10">
    <property type="entry name" value="RNA-binding S4 domain"/>
    <property type="match status" value="1"/>
</dbReference>
<dbReference type="CDD" id="cd00165">
    <property type="entry name" value="S4"/>
    <property type="match status" value="1"/>
</dbReference>
<evidence type="ECO:0000256" key="5">
    <source>
        <dbReference type="ARBA" id="ARBA00037590"/>
    </source>
</evidence>
<dbReference type="CDD" id="cd02553">
    <property type="entry name" value="PseudoU_synth_RsuA"/>
    <property type="match status" value="1"/>
</dbReference>
<dbReference type="eggNOG" id="COG1187">
    <property type="taxonomic scope" value="Bacteria"/>
</dbReference>
<dbReference type="InterPro" id="IPR050343">
    <property type="entry name" value="RsuA_PseudoU_synthase"/>
</dbReference>
<dbReference type="PANTHER" id="PTHR47683">
    <property type="entry name" value="PSEUDOURIDINE SYNTHASE FAMILY PROTEIN-RELATED"/>
    <property type="match status" value="1"/>
</dbReference>
<organism evidence="9 10">
    <name type="scientific">Teredinibacter turnerae (strain ATCC 39867 / T7901)</name>
    <dbReference type="NCBI Taxonomy" id="377629"/>
    <lineage>
        <taxon>Bacteria</taxon>
        <taxon>Pseudomonadati</taxon>
        <taxon>Pseudomonadota</taxon>
        <taxon>Gammaproteobacteria</taxon>
        <taxon>Cellvibrionales</taxon>
        <taxon>Cellvibrionaceae</taxon>
        <taxon>Teredinibacter</taxon>
    </lineage>
</organism>
<dbReference type="Pfam" id="PF01479">
    <property type="entry name" value="S4"/>
    <property type="match status" value="1"/>
</dbReference>
<dbReference type="Pfam" id="PF00849">
    <property type="entry name" value="PseudoU_synth_2"/>
    <property type="match status" value="1"/>
</dbReference>
<dbReference type="InterPro" id="IPR042092">
    <property type="entry name" value="PsdUridine_s_RsuA/RluB/E/F_cat"/>
</dbReference>
<dbReference type="InterPro" id="IPR000748">
    <property type="entry name" value="PsdUridine_synth_RsuA/RluB/E/F"/>
</dbReference>
<evidence type="ECO:0000313" key="9">
    <source>
        <dbReference type="EMBL" id="ACR11201.1"/>
    </source>
</evidence>
<evidence type="ECO:0000313" key="10">
    <source>
        <dbReference type="Proteomes" id="UP000009080"/>
    </source>
</evidence>
<dbReference type="GO" id="GO:0000455">
    <property type="term" value="P:enzyme-directed rRNA pseudouridine synthesis"/>
    <property type="evidence" value="ECO:0007669"/>
    <property type="project" value="UniProtKB-ARBA"/>
</dbReference>
<comment type="catalytic activity">
    <reaction evidence="4">
        <text>uridine(516) in 16S rRNA = pseudouridine(516) in 16S rRNA</text>
        <dbReference type="Rhea" id="RHEA:38867"/>
        <dbReference type="Rhea" id="RHEA-COMP:10089"/>
        <dbReference type="Rhea" id="RHEA-COMP:10090"/>
        <dbReference type="ChEBI" id="CHEBI:65314"/>
        <dbReference type="ChEBI" id="CHEBI:65315"/>
        <dbReference type="EC" id="5.4.99.19"/>
    </reaction>
</comment>
<dbReference type="Gene3D" id="3.30.70.1560">
    <property type="entry name" value="Alpha-L RNA-binding motif"/>
    <property type="match status" value="1"/>
</dbReference>
<evidence type="ECO:0000256" key="2">
    <source>
        <dbReference type="ARBA" id="ARBA00022884"/>
    </source>
</evidence>
<name>C5BI29_TERTT</name>
<dbReference type="InterPro" id="IPR006145">
    <property type="entry name" value="PsdUridine_synth_RsuA/RluA"/>
</dbReference>
<dbReference type="InterPro" id="IPR002942">
    <property type="entry name" value="S4_RNA-bd"/>
</dbReference>
<keyword evidence="10" id="KW-1185">Reference proteome</keyword>
<dbReference type="InterPro" id="IPR020094">
    <property type="entry name" value="TruA/RsuA/RluB/E/F_N"/>
</dbReference>
<dbReference type="EC" id="5.4.99.-" evidence="7"/>
<keyword evidence="2 6" id="KW-0694">RNA-binding</keyword>
<dbReference type="RefSeq" id="WP_015817313.1">
    <property type="nucleotide sequence ID" value="NC_012997.1"/>
</dbReference>
<dbReference type="STRING" id="377629.TERTU_1925"/>
<dbReference type="NCBIfam" id="TIGR00093">
    <property type="entry name" value="pseudouridine synthase"/>
    <property type="match status" value="1"/>
</dbReference>
<dbReference type="SUPFAM" id="SSF55120">
    <property type="entry name" value="Pseudouridine synthase"/>
    <property type="match status" value="1"/>
</dbReference>
<dbReference type="PROSITE" id="PS50889">
    <property type="entry name" value="S4"/>
    <property type="match status" value="1"/>
</dbReference>
<evidence type="ECO:0000256" key="3">
    <source>
        <dbReference type="ARBA" id="ARBA00023235"/>
    </source>
</evidence>
<comment type="function">
    <text evidence="5">Responsible for synthesis of pseudouridine from uracil-516 in 16S ribosomal RNA.</text>
</comment>
<dbReference type="InterPro" id="IPR018496">
    <property type="entry name" value="PsdUridine_synth_RsuA/RluB_CS"/>
</dbReference>
<accession>C5BI29</accession>
<dbReference type="InterPro" id="IPR020103">
    <property type="entry name" value="PsdUridine_synth_cat_dom_sf"/>
</dbReference>
<keyword evidence="3 7" id="KW-0413">Isomerase</keyword>
<protein>
    <recommendedName>
        <fullName evidence="7">Pseudouridine synthase</fullName>
        <ecNumber evidence="7">5.4.99.-</ecNumber>
    </recommendedName>
</protein>
<dbReference type="SUPFAM" id="SSF55174">
    <property type="entry name" value="Alpha-L RNA-binding motif"/>
    <property type="match status" value="1"/>
</dbReference>
<comment type="similarity">
    <text evidence="1 7">Belongs to the pseudouridine synthase RsuA family.</text>
</comment>
<gene>
    <name evidence="9" type="primary">rsuA</name>
    <name evidence="9" type="ordered locus">TERTU_1925</name>
</gene>
<dbReference type="InterPro" id="IPR036986">
    <property type="entry name" value="S4_RNA-bd_sf"/>
</dbReference>
<dbReference type="Gene3D" id="3.30.70.580">
    <property type="entry name" value="Pseudouridine synthase I, catalytic domain, N-terminal subdomain"/>
    <property type="match status" value="1"/>
</dbReference>
<dbReference type="SMART" id="SM00363">
    <property type="entry name" value="S4"/>
    <property type="match status" value="1"/>
</dbReference>
<dbReference type="AlphaFoldDB" id="C5BI29"/>
<sequence length="238" mass="26224">MRLDKFVADNTSYSRSQVRGLLKAKRIRVNGQTALAPSAALKSDDEVTLDDAPLQARSDVYLMLHKPAGYVCANTDAEHPTVFDLPGFSARYSNADIARLQIAGRLDLDTTGLVLITSDGQWNHRITSPRQKCRKAYYVECAAPIAAETKSAFAEGVLLHGEKRPTLPAELELLSANTANLYIEQGIYHQVKRMFASTGNKVLRLHRFQIGALALETDLLPGDMRALTSDEIRLLTNA</sequence>
<dbReference type="GO" id="GO:0003723">
    <property type="term" value="F:RNA binding"/>
    <property type="evidence" value="ECO:0007669"/>
    <property type="project" value="UniProtKB-KW"/>
</dbReference>
<dbReference type="OrthoDB" id="9807213at2"/>
<dbReference type="PROSITE" id="PS01149">
    <property type="entry name" value="PSI_RSU"/>
    <property type="match status" value="1"/>
</dbReference>
<dbReference type="HOGENOM" id="CLU_024979_1_2_6"/>
<dbReference type="PANTHER" id="PTHR47683:SF4">
    <property type="entry name" value="PSEUDOURIDINE SYNTHASE"/>
    <property type="match status" value="1"/>
</dbReference>
<dbReference type="KEGG" id="ttu:TERTU_1925"/>
<dbReference type="Proteomes" id="UP000009080">
    <property type="component" value="Chromosome"/>
</dbReference>
<evidence type="ECO:0000256" key="6">
    <source>
        <dbReference type="PROSITE-ProRule" id="PRU00182"/>
    </source>
</evidence>
<reference evidence="9 10" key="1">
    <citation type="journal article" date="2009" name="PLoS ONE">
        <title>The complete genome of Teredinibacter turnerae T7901: an intracellular endosymbiont of marine wood-boring bivalves (shipworms).</title>
        <authorList>
            <person name="Yang J.C."/>
            <person name="Madupu R."/>
            <person name="Durkin A.S."/>
            <person name="Ekborg N.A."/>
            <person name="Pedamallu C.S."/>
            <person name="Hostetler J.B."/>
            <person name="Radune D."/>
            <person name="Toms B.S."/>
            <person name="Henrissat B."/>
            <person name="Coutinho P.M."/>
            <person name="Schwarz S."/>
            <person name="Field L."/>
            <person name="Trindade-Silva A.E."/>
            <person name="Soares C.A.G."/>
            <person name="Elshahawi S."/>
            <person name="Hanora A."/>
            <person name="Schmidt E.W."/>
            <person name="Haygood M.G."/>
            <person name="Posfai J."/>
            <person name="Benner J."/>
            <person name="Madinger C."/>
            <person name="Nove J."/>
            <person name="Anton B."/>
            <person name="Chaudhary K."/>
            <person name="Foster J."/>
            <person name="Holman A."/>
            <person name="Kumar S."/>
            <person name="Lessard P.A."/>
            <person name="Luyten Y.A."/>
            <person name="Slatko B."/>
            <person name="Wood N."/>
            <person name="Wu B."/>
            <person name="Teplitski M."/>
            <person name="Mougous J.D."/>
            <person name="Ward N."/>
            <person name="Eisen J.A."/>
            <person name="Badger J.H."/>
            <person name="Distel D.L."/>
        </authorList>
    </citation>
    <scope>NUCLEOTIDE SEQUENCE [LARGE SCALE GENOMIC DNA]</scope>
    <source>
        <strain evidence="10">ATCC 39867 / T7901</strain>
    </source>
</reference>
<feature type="domain" description="RNA-binding S4" evidence="8">
    <location>
        <begin position="1"/>
        <end position="58"/>
    </location>
</feature>
<evidence type="ECO:0000259" key="8">
    <source>
        <dbReference type="SMART" id="SM00363"/>
    </source>
</evidence>